<dbReference type="RefSeq" id="XP_016629233.1">
    <property type="nucleotide sequence ID" value="XM_016779522.1"/>
</dbReference>
<name>A0A0D2GZW7_9EURO</name>
<evidence type="ECO:0000313" key="2">
    <source>
        <dbReference type="EMBL" id="KIX95110.1"/>
    </source>
</evidence>
<dbReference type="Proteomes" id="UP000053411">
    <property type="component" value="Unassembled WGS sequence"/>
</dbReference>
<evidence type="ECO:0000313" key="3">
    <source>
        <dbReference type="Proteomes" id="UP000053411"/>
    </source>
</evidence>
<feature type="compositionally biased region" description="Basic and acidic residues" evidence="1">
    <location>
        <begin position="22"/>
        <end position="31"/>
    </location>
</feature>
<gene>
    <name evidence="2" type="ORF">Z520_09026</name>
</gene>
<proteinExistence type="predicted"/>
<protein>
    <submittedName>
        <fullName evidence="2">Uncharacterized protein</fullName>
    </submittedName>
</protein>
<keyword evidence="3" id="KW-1185">Reference proteome</keyword>
<dbReference type="VEuPathDB" id="FungiDB:Z520_09026"/>
<feature type="region of interest" description="Disordered" evidence="1">
    <location>
        <begin position="10"/>
        <end position="31"/>
    </location>
</feature>
<sequence>MPRFPLCRRQTGDEGDEELTDEDRLHPSIKPKTDSHAAYQLRNWAAYVAEDIRRDKVTSFAVGLLNRKADAKVRMSFYLSNSAKGQKLCNEFDSTMNLFRDIANNFFFNLRHIADEVAGMDETKWNLSYYATVRARVDKAFDHFNKSVSSELDKYADSGKSQLLNTLLALEAENTGMRSDATPKASLPSSRLKGSALPAECPIPCILKRVAWPIDFLAEWEAKLQSQRDARDQLEDVFENTTQIIRPRSEW</sequence>
<accession>A0A0D2GZW7</accession>
<organism evidence="2 3">
    <name type="scientific">Fonsecaea multimorphosa CBS 102226</name>
    <dbReference type="NCBI Taxonomy" id="1442371"/>
    <lineage>
        <taxon>Eukaryota</taxon>
        <taxon>Fungi</taxon>
        <taxon>Dikarya</taxon>
        <taxon>Ascomycota</taxon>
        <taxon>Pezizomycotina</taxon>
        <taxon>Eurotiomycetes</taxon>
        <taxon>Chaetothyriomycetidae</taxon>
        <taxon>Chaetothyriales</taxon>
        <taxon>Herpotrichiellaceae</taxon>
        <taxon>Fonsecaea</taxon>
    </lineage>
</organism>
<dbReference type="EMBL" id="KN848083">
    <property type="protein sequence ID" value="KIX95110.1"/>
    <property type="molecule type" value="Genomic_DNA"/>
</dbReference>
<dbReference type="AlphaFoldDB" id="A0A0D2GZW7"/>
<reference evidence="2 3" key="1">
    <citation type="submission" date="2015-01" db="EMBL/GenBank/DDBJ databases">
        <title>The Genome Sequence of Fonsecaea multimorphosa CBS 102226.</title>
        <authorList>
            <consortium name="The Broad Institute Genomics Platform"/>
            <person name="Cuomo C."/>
            <person name="de Hoog S."/>
            <person name="Gorbushina A."/>
            <person name="Stielow B."/>
            <person name="Teixiera M."/>
            <person name="Abouelleil A."/>
            <person name="Chapman S.B."/>
            <person name="Priest M."/>
            <person name="Young S.K."/>
            <person name="Wortman J."/>
            <person name="Nusbaum C."/>
            <person name="Birren B."/>
        </authorList>
    </citation>
    <scope>NUCLEOTIDE SEQUENCE [LARGE SCALE GENOMIC DNA]</scope>
    <source>
        <strain evidence="2 3">CBS 102226</strain>
    </source>
</reference>
<evidence type="ECO:0000256" key="1">
    <source>
        <dbReference type="SAM" id="MobiDB-lite"/>
    </source>
</evidence>
<dbReference type="GeneID" id="27714772"/>